<feature type="region of interest" description="Disordered" evidence="2">
    <location>
        <begin position="57"/>
        <end position="79"/>
    </location>
</feature>
<evidence type="ECO:0000256" key="2">
    <source>
        <dbReference type="SAM" id="MobiDB-lite"/>
    </source>
</evidence>
<keyword evidence="4" id="KW-1185">Reference proteome</keyword>
<organism evidence="3 4">
    <name type="scientific">Polysphondylium violaceum</name>
    <dbReference type="NCBI Taxonomy" id="133409"/>
    <lineage>
        <taxon>Eukaryota</taxon>
        <taxon>Amoebozoa</taxon>
        <taxon>Evosea</taxon>
        <taxon>Eumycetozoa</taxon>
        <taxon>Dictyostelia</taxon>
        <taxon>Dictyosteliales</taxon>
        <taxon>Dictyosteliaceae</taxon>
        <taxon>Polysphondylium</taxon>
    </lineage>
</organism>
<protein>
    <submittedName>
        <fullName evidence="3">Uncharacterized protein</fullName>
    </submittedName>
</protein>
<proteinExistence type="predicted"/>
<evidence type="ECO:0000256" key="1">
    <source>
        <dbReference type="SAM" id="Coils"/>
    </source>
</evidence>
<comment type="caution">
    <text evidence="3">The sequence shown here is derived from an EMBL/GenBank/DDBJ whole genome shotgun (WGS) entry which is preliminary data.</text>
</comment>
<keyword evidence="1" id="KW-0175">Coiled coil</keyword>
<dbReference type="AlphaFoldDB" id="A0A8J4PY48"/>
<evidence type="ECO:0000313" key="4">
    <source>
        <dbReference type="Proteomes" id="UP000695562"/>
    </source>
</evidence>
<reference evidence="3" key="1">
    <citation type="submission" date="2020-01" db="EMBL/GenBank/DDBJ databases">
        <title>Development of genomics and gene disruption for Polysphondylium violaceum indicates a role for the polyketide synthase stlB in stalk morphogenesis.</title>
        <authorList>
            <person name="Narita B."/>
            <person name="Kawabe Y."/>
            <person name="Kin K."/>
            <person name="Saito T."/>
            <person name="Gibbs R."/>
            <person name="Kuspa A."/>
            <person name="Muzny D."/>
            <person name="Queller D."/>
            <person name="Richards S."/>
            <person name="Strassman J."/>
            <person name="Sucgang R."/>
            <person name="Worley K."/>
            <person name="Schaap P."/>
        </authorList>
    </citation>
    <scope>NUCLEOTIDE SEQUENCE</scope>
    <source>
        <strain evidence="3">QSvi11</strain>
    </source>
</reference>
<dbReference type="Proteomes" id="UP000695562">
    <property type="component" value="Unassembled WGS sequence"/>
</dbReference>
<name>A0A8J4PY48_9MYCE</name>
<gene>
    <name evidence="3" type="ORF">CYY_002620</name>
</gene>
<accession>A0A8J4PY48</accession>
<dbReference type="EMBL" id="AJWJ01000074">
    <property type="protein sequence ID" value="KAF2076056.1"/>
    <property type="molecule type" value="Genomic_DNA"/>
</dbReference>
<feature type="compositionally biased region" description="Low complexity" evidence="2">
    <location>
        <begin position="57"/>
        <end position="76"/>
    </location>
</feature>
<sequence length="812" mass="96630">MQPQQQLKKKHFVSYSGKEYSITLKEDLYSSLTCSIYDAKSIGKFIAFIETCTYNESSNNNSNNSNSNNNTTTTTTRKQHHSLASSYYQHSLYHPLIFNVNHYELETQLSSFQNSKNSTFKQKANLFLSNECASTTTFLRFDSYFNQMEQDSNLNDREKLNIFKVIVCQMISSIYFIQWHYPNTHLYFNNFDNFIIILNDEKDYFKPTVKLILFGLDCDETGCPTTIKTKPTKISYLERLKQIFKKQFSESSLLNNNEYLFSNRNQNLYEPLSIPLISTRVIPIHVFNTKSYNPLNFTIQEINGIFIKNDKNLMIELLKKNNNIIIDQYLVLVEYFGLDEIIPFYENHLQYPIYSIKSIYLILKNIKEYQFPKHSLKELSLTSGKNETVSDSIRSSFWKILYNNSKFLNDQRLKKFDLRNQELIEFNQESNQSLFLKSCLIFLQDNQKEFANTYVSKHIEFKNEKFNRFKTRVVEENKKIQSDVIEPRQYYENLIEEFKSFYLDFERALKEQFKELVQTFYPFVWRQLYYSIETFVYQQYINYGSCHSIQLERQNAFSNFDKLIQYEASVRNQFQSIYQHLLPFVSIENNYLLPIPNNPFVDDADSNEKDQMTTPLFYQNLTIDYYKLANSSLEQFGQTNDWILKDLKSAEYQEFMESLKTKHFQEKQEIETMVQETQTKQIIIDSIKEEKEKIVNLNQKIKEKTHQAMVQGDSLNMYIQNNESMLASLEKSLLKEKELFSDQYEKLCLSREQFEIQHKKGTELLDQEITALDTELKEKQDRLLAQKCQYDEEIVKLEKELEILNEIFNAIQ</sequence>
<evidence type="ECO:0000313" key="3">
    <source>
        <dbReference type="EMBL" id="KAF2076056.1"/>
    </source>
</evidence>
<feature type="coiled-coil region" evidence="1">
    <location>
        <begin position="680"/>
        <end position="707"/>
    </location>
</feature>